<proteinExistence type="predicted"/>
<dbReference type="EMBL" id="MK500327">
    <property type="protein sequence ID" value="QBK85525.1"/>
    <property type="molecule type" value="Genomic_DNA"/>
</dbReference>
<reference evidence="1" key="1">
    <citation type="journal article" date="2019" name="MBio">
        <title>Virus Genomes from Deep Sea Sediments Expand the Ocean Megavirome and Support Independent Origins of Viral Gigantism.</title>
        <authorList>
            <person name="Backstrom D."/>
            <person name="Yutin N."/>
            <person name="Jorgensen S.L."/>
            <person name="Dharamshi J."/>
            <person name="Homa F."/>
            <person name="Zaremba-Niedwiedzka K."/>
            <person name="Spang A."/>
            <person name="Wolf Y.I."/>
            <person name="Koonin E.V."/>
            <person name="Ettema T.J."/>
        </authorList>
    </citation>
    <scope>NUCLEOTIDE SEQUENCE</scope>
</reference>
<sequence>MGTKGNNYGLYQTLNQNISKKDLKSVQKTYILEKITTLSSRETEAVVMLVCEHARIQEDFVYDPEDITLPYGGSFDKKTVTFDLKKMPISLRWIILRFLEIVKK</sequence>
<gene>
    <name evidence="1" type="ORF">LCMAC101_01120</name>
</gene>
<protein>
    <submittedName>
        <fullName evidence="1">BET bromodomain protein</fullName>
    </submittedName>
</protein>
<organism evidence="1">
    <name type="scientific">Marseillevirus LCMAC101</name>
    <dbReference type="NCBI Taxonomy" id="2506602"/>
    <lineage>
        <taxon>Viruses</taxon>
        <taxon>Varidnaviria</taxon>
        <taxon>Bamfordvirae</taxon>
        <taxon>Nucleocytoviricota</taxon>
        <taxon>Megaviricetes</taxon>
        <taxon>Pimascovirales</taxon>
        <taxon>Pimascovirales incertae sedis</taxon>
        <taxon>Marseilleviridae</taxon>
    </lineage>
</organism>
<name>A0A481YS13_9VIRU</name>
<accession>A0A481YS13</accession>
<evidence type="ECO:0000313" key="1">
    <source>
        <dbReference type="EMBL" id="QBK85525.1"/>
    </source>
</evidence>